<evidence type="ECO:0000313" key="8">
    <source>
        <dbReference type="Proteomes" id="UP000694396"/>
    </source>
</evidence>
<evidence type="ECO:0000256" key="4">
    <source>
        <dbReference type="ARBA" id="ARBA00023319"/>
    </source>
</evidence>
<reference evidence="7" key="1">
    <citation type="submission" date="2025-08" db="UniProtKB">
        <authorList>
            <consortium name="Ensembl"/>
        </authorList>
    </citation>
    <scope>IDENTIFICATION</scope>
</reference>
<dbReference type="Gene3D" id="2.60.40.10">
    <property type="entry name" value="Immunoglobulins"/>
    <property type="match status" value="1"/>
</dbReference>
<dbReference type="PANTHER" id="PTHR19367">
    <property type="entry name" value="T-CELL RECEPTOR ALPHA CHAIN V REGION"/>
    <property type="match status" value="1"/>
</dbReference>
<organism evidence="7 8">
    <name type="scientific">Cyanoderma ruficeps</name>
    <name type="common">rufous-capped babbler</name>
    <dbReference type="NCBI Taxonomy" id="181631"/>
    <lineage>
        <taxon>Eukaryota</taxon>
        <taxon>Metazoa</taxon>
        <taxon>Chordata</taxon>
        <taxon>Craniata</taxon>
        <taxon>Vertebrata</taxon>
        <taxon>Euteleostomi</taxon>
        <taxon>Archelosauria</taxon>
        <taxon>Archosauria</taxon>
        <taxon>Dinosauria</taxon>
        <taxon>Saurischia</taxon>
        <taxon>Theropoda</taxon>
        <taxon>Coelurosauria</taxon>
        <taxon>Aves</taxon>
        <taxon>Neognathae</taxon>
        <taxon>Neoaves</taxon>
        <taxon>Telluraves</taxon>
        <taxon>Australaves</taxon>
        <taxon>Passeriformes</taxon>
        <taxon>Sylvioidea</taxon>
        <taxon>Timaliidae</taxon>
        <taxon>Cyanoderma</taxon>
    </lineage>
</organism>
<dbReference type="GO" id="GO:0042101">
    <property type="term" value="C:T cell receptor complex"/>
    <property type="evidence" value="ECO:0007669"/>
    <property type="project" value="UniProtKB-KW"/>
</dbReference>
<dbReference type="AlphaFoldDB" id="A0A8C3QH92"/>
<keyword evidence="5" id="KW-1279">T cell receptor</keyword>
<evidence type="ECO:0000256" key="3">
    <source>
        <dbReference type="ARBA" id="ARBA00023170"/>
    </source>
</evidence>
<keyword evidence="8" id="KW-1185">Reference proteome</keyword>
<dbReference type="PANTHER" id="PTHR19367:SF18">
    <property type="entry name" value="T CELL RECEPTOR ALPHA VARIABLE 16"/>
    <property type="match status" value="1"/>
</dbReference>
<dbReference type="GO" id="GO:0002250">
    <property type="term" value="P:adaptive immune response"/>
    <property type="evidence" value="ECO:0007669"/>
    <property type="project" value="UniProtKB-KW"/>
</dbReference>
<dbReference type="Proteomes" id="UP000694396">
    <property type="component" value="Unplaced"/>
</dbReference>
<keyword evidence="3" id="KW-0675">Receptor</keyword>
<dbReference type="InterPro" id="IPR013783">
    <property type="entry name" value="Ig-like_fold"/>
</dbReference>
<dbReference type="InterPro" id="IPR007110">
    <property type="entry name" value="Ig-like_dom"/>
</dbReference>
<dbReference type="SMART" id="SM00406">
    <property type="entry name" value="IGv"/>
    <property type="match status" value="1"/>
</dbReference>
<sequence>MPSSDVLSLYWGKEYAPKWERAKAQDLPGGWRGREVLLGSCPLALLCSPDPHTRVLPPVSVLISVPFLFSVPTQVVLPCQSTTKESVTDLNFFWYRKFPGETLTFLLQAHETAKNDKYHKDQFSMTVYKNKTAPLEIAEVSLEDTAIYYCVLNAAGASCPKP</sequence>
<protein>
    <recommendedName>
        <fullName evidence="6">Ig-like domain-containing protein</fullName>
    </recommendedName>
</protein>
<keyword evidence="1" id="KW-0732">Signal</keyword>
<dbReference type="Pfam" id="PF07686">
    <property type="entry name" value="V-set"/>
    <property type="match status" value="1"/>
</dbReference>
<evidence type="ECO:0000256" key="5">
    <source>
        <dbReference type="ARBA" id="ARBA00043266"/>
    </source>
</evidence>
<accession>A0A8C3QH92</accession>
<dbReference type="InterPro" id="IPR036179">
    <property type="entry name" value="Ig-like_dom_sf"/>
</dbReference>
<dbReference type="SUPFAM" id="SSF48726">
    <property type="entry name" value="Immunoglobulin"/>
    <property type="match status" value="1"/>
</dbReference>
<keyword evidence="4" id="KW-0393">Immunoglobulin domain</keyword>
<feature type="domain" description="Ig-like" evidence="6">
    <location>
        <begin position="57"/>
        <end position="162"/>
    </location>
</feature>
<proteinExistence type="predicted"/>
<evidence type="ECO:0000313" key="7">
    <source>
        <dbReference type="Ensembl" id="ENSCRFP00000005346.1"/>
    </source>
</evidence>
<dbReference type="Ensembl" id="ENSCRFT00000005549.1">
    <property type="protein sequence ID" value="ENSCRFP00000005346.1"/>
    <property type="gene ID" value="ENSCRFG00000004307.1"/>
</dbReference>
<reference evidence="7" key="2">
    <citation type="submission" date="2025-09" db="UniProtKB">
        <authorList>
            <consortium name="Ensembl"/>
        </authorList>
    </citation>
    <scope>IDENTIFICATION</scope>
</reference>
<evidence type="ECO:0000256" key="1">
    <source>
        <dbReference type="ARBA" id="ARBA00022729"/>
    </source>
</evidence>
<keyword evidence="5" id="KW-0391">Immunity</keyword>
<name>A0A8C3QH92_9PASS</name>
<dbReference type="PROSITE" id="PS50835">
    <property type="entry name" value="IG_LIKE"/>
    <property type="match status" value="1"/>
</dbReference>
<keyword evidence="2" id="KW-1064">Adaptive immunity</keyword>
<dbReference type="InterPro" id="IPR013106">
    <property type="entry name" value="Ig_V-set"/>
</dbReference>
<evidence type="ECO:0000259" key="6">
    <source>
        <dbReference type="PROSITE" id="PS50835"/>
    </source>
</evidence>
<dbReference type="InterPro" id="IPR051287">
    <property type="entry name" value="TCR_variable_region"/>
</dbReference>
<evidence type="ECO:0000256" key="2">
    <source>
        <dbReference type="ARBA" id="ARBA00023130"/>
    </source>
</evidence>